<dbReference type="PROSITE" id="PS00018">
    <property type="entry name" value="EF_HAND_1"/>
    <property type="match status" value="1"/>
</dbReference>
<feature type="signal peptide" evidence="2">
    <location>
        <begin position="1"/>
        <end position="22"/>
    </location>
</feature>
<evidence type="ECO:0000256" key="1">
    <source>
        <dbReference type="SAM" id="MobiDB-lite"/>
    </source>
</evidence>
<feature type="compositionally biased region" description="Basic and acidic residues" evidence="1">
    <location>
        <begin position="104"/>
        <end position="118"/>
    </location>
</feature>
<dbReference type="PROSITE" id="PS50222">
    <property type="entry name" value="EF_HAND_2"/>
    <property type="match status" value="1"/>
</dbReference>
<evidence type="ECO:0000313" key="4">
    <source>
        <dbReference type="EMBL" id="MBN7827706.1"/>
    </source>
</evidence>
<gene>
    <name evidence="4" type="ORF">J0A66_20915</name>
</gene>
<proteinExistence type="predicted"/>
<organism evidence="4 5">
    <name type="scientific">Bowmanella dokdonensis</name>
    <dbReference type="NCBI Taxonomy" id="751969"/>
    <lineage>
        <taxon>Bacteria</taxon>
        <taxon>Pseudomonadati</taxon>
        <taxon>Pseudomonadota</taxon>
        <taxon>Gammaproteobacteria</taxon>
        <taxon>Alteromonadales</taxon>
        <taxon>Alteromonadaceae</taxon>
        <taxon>Bowmanella</taxon>
    </lineage>
</organism>
<dbReference type="EMBL" id="JAFKCV010000024">
    <property type="protein sequence ID" value="MBN7827706.1"/>
    <property type="molecule type" value="Genomic_DNA"/>
</dbReference>
<dbReference type="AlphaFoldDB" id="A0A939DTM6"/>
<dbReference type="InterPro" id="IPR002048">
    <property type="entry name" value="EF_hand_dom"/>
</dbReference>
<dbReference type="Gene3D" id="1.10.238.10">
    <property type="entry name" value="EF-hand"/>
    <property type="match status" value="2"/>
</dbReference>
<dbReference type="SUPFAM" id="SSF47473">
    <property type="entry name" value="EF-hand"/>
    <property type="match status" value="1"/>
</dbReference>
<sequence>MNISISLLPLISALAISTPLVAAGQEKIGSAFYHLDNDDNGYISKEEADDNNIWRHFSQIDSNNDGKLTRNEFNRYLYSSPASFDEGIKEAKKEHDEGYAVADRIEEGNEKADYDLNRGNRPSDQAPRPPAIENSFEELDRNDNGRITMTEAEERNIAYHFGYADKDVDYALTRIEFNTYVDNQQVRSESERR</sequence>
<evidence type="ECO:0000259" key="3">
    <source>
        <dbReference type="PROSITE" id="PS50222"/>
    </source>
</evidence>
<dbReference type="RefSeq" id="WP_206575812.1">
    <property type="nucleotide sequence ID" value="NZ_JAFKCV010000024.1"/>
</dbReference>
<protein>
    <submittedName>
        <fullName evidence="4">EF-hand domain-containing protein</fullName>
    </submittedName>
</protein>
<accession>A0A939DTM6</accession>
<name>A0A939DTM6_9ALTE</name>
<feature type="chain" id="PRO_5037830328" evidence="2">
    <location>
        <begin position="23"/>
        <end position="193"/>
    </location>
</feature>
<keyword evidence="2" id="KW-0732">Signal</keyword>
<dbReference type="InterPro" id="IPR011992">
    <property type="entry name" value="EF-hand-dom_pair"/>
</dbReference>
<dbReference type="Pfam" id="PF13833">
    <property type="entry name" value="EF-hand_8"/>
    <property type="match status" value="1"/>
</dbReference>
<dbReference type="InterPro" id="IPR018247">
    <property type="entry name" value="EF_Hand_1_Ca_BS"/>
</dbReference>
<comment type="caution">
    <text evidence="4">The sequence shown here is derived from an EMBL/GenBank/DDBJ whole genome shotgun (WGS) entry which is preliminary data.</text>
</comment>
<keyword evidence="5" id="KW-1185">Reference proteome</keyword>
<evidence type="ECO:0000256" key="2">
    <source>
        <dbReference type="SAM" id="SignalP"/>
    </source>
</evidence>
<dbReference type="Pfam" id="PF13499">
    <property type="entry name" value="EF-hand_7"/>
    <property type="match status" value="1"/>
</dbReference>
<evidence type="ECO:0000313" key="5">
    <source>
        <dbReference type="Proteomes" id="UP000664654"/>
    </source>
</evidence>
<feature type="region of interest" description="Disordered" evidence="1">
    <location>
        <begin position="104"/>
        <end position="132"/>
    </location>
</feature>
<reference evidence="4" key="1">
    <citation type="submission" date="2021-03" db="EMBL/GenBank/DDBJ databases">
        <title>novel species isolated from a fishpond in China.</title>
        <authorList>
            <person name="Lu H."/>
            <person name="Cai Z."/>
        </authorList>
    </citation>
    <scope>NUCLEOTIDE SEQUENCE</scope>
    <source>
        <strain evidence="4">JCM 30855</strain>
    </source>
</reference>
<dbReference type="GO" id="GO:0005509">
    <property type="term" value="F:calcium ion binding"/>
    <property type="evidence" value="ECO:0007669"/>
    <property type="project" value="InterPro"/>
</dbReference>
<dbReference type="Proteomes" id="UP000664654">
    <property type="component" value="Unassembled WGS sequence"/>
</dbReference>
<feature type="domain" description="EF-hand" evidence="3">
    <location>
        <begin position="48"/>
        <end position="83"/>
    </location>
</feature>